<keyword evidence="1" id="KW-0472">Membrane</keyword>
<keyword evidence="1" id="KW-0812">Transmembrane</keyword>
<dbReference type="InParanoid" id="A0A165BMQ0"/>
<name>A0A165BMQ0_EXIGL</name>
<keyword evidence="1" id="KW-1133">Transmembrane helix</keyword>
<sequence length="105" mass="11157">MTEDDTSTSPRASHGSPNPSTAVLLLKIATIIGLGWVAPLGSGLLSVERANRRWQRRAIAPHDNCSVSLKGNARALNRTSSLLCLVFNVAASVLARGCHVEPISR</sequence>
<protein>
    <submittedName>
        <fullName evidence="2">Uncharacterized protein</fullName>
    </submittedName>
</protein>
<dbReference type="AlphaFoldDB" id="A0A165BMQ0"/>
<reference evidence="2 3" key="1">
    <citation type="journal article" date="2016" name="Mol. Biol. Evol.">
        <title>Comparative Genomics of Early-Diverging Mushroom-Forming Fungi Provides Insights into the Origins of Lignocellulose Decay Capabilities.</title>
        <authorList>
            <person name="Nagy L.G."/>
            <person name="Riley R."/>
            <person name="Tritt A."/>
            <person name="Adam C."/>
            <person name="Daum C."/>
            <person name="Floudas D."/>
            <person name="Sun H."/>
            <person name="Yadav J.S."/>
            <person name="Pangilinan J."/>
            <person name="Larsson K.H."/>
            <person name="Matsuura K."/>
            <person name="Barry K."/>
            <person name="Labutti K."/>
            <person name="Kuo R."/>
            <person name="Ohm R.A."/>
            <person name="Bhattacharya S.S."/>
            <person name="Shirouzu T."/>
            <person name="Yoshinaga Y."/>
            <person name="Martin F.M."/>
            <person name="Grigoriev I.V."/>
            <person name="Hibbett D.S."/>
        </authorList>
    </citation>
    <scope>NUCLEOTIDE SEQUENCE [LARGE SCALE GENOMIC DNA]</scope>
    <source>
        <strain evidence="2 3">HHB12029</strain>
    </source>
</reference>
<evidence type="ECO:0000256" key="1">
    <source>
        <dbReference type="SAM" id="Phobius"/>
    </source>
</evidence>
<feature type="transmembrane region" description="Helical" evidence="1">
    <location>
        <begin position="24"/>
        <end position="47"/>
    </location>
</feature>
<evidence type="ECO:0000313" key="3">
    <source>
        <dbReference type="Proteomes" id="UP000077266"/>
    </source>
</evidence>
<dbReference type="EMBL" id="KV426436">
    <property type="protein sequence ID" value="KZV80914.1"/>
    <property type="molecule type" value="Genomic_DNA"/>
</dbReference>
<dbReference type="Proteomes" id="UP000077266">
    <property type="component" value="Unassembled WGS sequence"/>
</dbReference>
<keyword evidence="3" id="KW-1185">Reference proteome</keyword>
<gene>
    <name evidence="2" type="ORF">EXIGLDRAFT_398402</name>
</gene>
<proteinExistence type="predicted"/>
<evidence type="ECO:0000313" key="2">
    <source>
        <dbReference type="EMBL" id="KZV80914.1"/>
    </source>
</evidence>
<accession>A0A165BMQ0</accession>
<organism evidence="2 3">
    <name type="scientific">Exidia glandulosa HHB12029</name>
    <dbReference type="NCBI Taxonomy" id="1314781"/>
    <lineage>
        <taxon>Eukaryota</taxon>
        <taxon>Fungi</taxon>
        <taxon>Dikarya</taxon>
        <taxon>Basidiomycota</taxon>
        <taxon>Agaricomycotina</taxon>
        <taxon>Agaricomycetes</taxon>
        <taxon>Auriculariales</taxon>
        <taxon>Exidiaceae</taxon>
        <taxon>Exidia</taxon>
    </lineage>
</organism>